<name>A0A1W1Y1P9_9LACT</name>
<evidence type="ECO:0000256" key="4">
    <source>
        <dbReference type="ARBA" id="ARBA00023015"/>
    </source>
</evidence>
<dbReference type="PANTHER" id="PTHR11078:SF3">
    <property type="entry name" value="ANTITERMINATION NUSB DOMAIN-CONTAINING PROTEIN"/>
    <property type="match status" value="1"/>
</dbReference>
<dbReference type="OrthoDB" id="9811381at2"/>
<keyword evidence="5 6" id="KW-0804">Transcription</keyword>
<dbReference type="AlphaFoldDB" id="A0A1W1Y1P9"/>
<dbReference type="Gene3D" id="1.10.940.10">
    <property type="entry name" value="NusB-like"/>
    <property type="match status" value="1"/>
</dbReference>
<dbReference type="HAMAP" id="MF_00073">
    <property type="entry name" value="NusB"/>
    <property type="match status" value="1"/>
</dbReference>
<proteinExistence type="inferred from homology"/>
<evidence type="ECO:0000313" key="9">
    <source>
        <dbReference type="Proteomes" id="UP000243884"/>
    </source>
</evidence>
<evidence type="ECO:0000256" key="1">
    <source>
        <dbReference type="ARBA" id="ARBA00005952"/>
    </source>
</evidence>
<dbReference type="InterPro" id="IPR035926">
    <property type="entry name" value="NusB-like_sf"/>
</dbReference>
<evidence type="ECO:0000256" key="2">
    <source>
        <dbReference type="ARBA" id="ARBA00022814"/>
    </source>
</evidence>
<dbReference type="PANTHER" id="PTHR11078">
    <property type="entry name" value="N UTILIZATION SUBSTANCE PROTEIN B-RELATED"/>
    <property type="match status" value="1"/>
</dbReference>
<evidence type="ECO:0000313" key="8">
    <source>
        <dbReference type="EMBL" id="SMC30054.1"/>
    </source>
</evidence>
<keyword evidence="2 6" id="KW-0889">Transcription antitermination</keyword>
<sequence length="183" mass="21235">MKLQNSQIRELAILLLYQQSLNSDLSLEDSLHHILSNTELLTQTLNKDEIDENKFDSLKQYLKPIQTNDKIVPKGSFKQFEYDEDIMIPHYLEQIVNGVQENSDEIDQLIDQHIQGNWSVNRLELINLEILRVAVYEMLYADREVVPKVVALSEALELAKLYSDDKSRKFINGVLSNIMDDID</sequence>
<dbReference type="Proteomes" id="UP000243884">
    <property type="component" value="Unassembled WGS sequence"/>
</dbReference>
<comment type="similarity">
    <text evidence="1 6">Belongs to the NusB family.</text>
</comment>
<evidence type="ECO:0000259" key="7">
    <source>
        <dbReference type="Pfam" id="PF01029"/>
    </source>
</evidence>
<dbReference type="GO" id="GO:0003723">
    <property type="term" value="F:RNA binding"/>
    <property type="evidence" value="ECO:0007669"/>
    <property type="project" value="UniProtKB-UniRule"/>
</dbReference>
<dbReference type="InterPro" id="IPR006027">
    <property type="entry name" value="NusB_RsmB_TIM44"/>
</dbReference>
<dbReference type="GO" id="GO:0031564">
    <property type="term" value="P:transcription antitermination"/>
    <property type="evidence" value="ECO:0007669"/>
    <property type="project" value="UniProtKB-KW"/>
</dbReference>
<evidence type="ECO:0000256" key="3">
    <source>
        <dbReference type="ARBA" id="ARBA00022884"/>
    </source>
</evidence>
<feature type="domain" description="NusB/RsmB/TIM44" evidence="7">
    <location>
        <begin position="81"/>
        <end position="179"/>
    </location>
</feature>
<comment type="function">
    <text evidence="6">Involved in transcription antitermination. Required for transcription of ribosomal RNA (rRNA) genes. Binds specifically to the boxA antiterminator sequence of the ribosomal RNA (rrn) operons.</text>
</comment>
<dbReference type="GO" id="GO:0005829">
    <property type="term" value="C:cytosol"/>
    <property type="evidence" value="ECO:0007669"/>
    <property type="project" value="TreeGrafter"/>
</dbReference>
<dbReference type="RefSeq" id="WP_159444398.1">
    <property type="nucleotide sequence ID" value="NZ_FWXK01000001.1"/>
</dbReference>
<reference evidence="9" key="1">
    <citation type="submission" date="2017-04" db="EMBL/GenBank/DDBJ databases">
        <authorList>
            <person name="Varghese N."/>
            <person name="Submissions S."/>
        </authorList>
    </citation>
    <scope>NUCLEOTIDE SEQUENCE [LARGE SCALE GENOMIC DNA]</scope>
    <source>
        <strain evidence="9">DSM 21500</strain>
    </source>
</reference>
<accession>A0A1W1Y1P9</accession>
<protein>
    <recommendedName>
        <fullName evidence="6">Transcription antitermination protein NusB</fullName>
    </recommendedName>
    <alternativeName>
        <fullName evidence="6">Antitermination factor NusB</fullName>
    </alternativeName>
</protein>
<dbReference type="GO" id="GO:0006353">
    <property type="term" value="P:DNA-templated transcription termination"/>
    <property type="evidence" value="ECO:0007669"/>
    <property type="project" value="UniProtKB-UniRule"/>
</dbReference>
<keyword evidence="4 6" id="KW-0805">Transcription regulation</keyword>
<dbReference type="STRING" id="371602.SAMN04487984_0017"/>
<keyword evidence="3 6" id="KW-0694">RNA-binding</keyword>
<organism evidence="8 9">
    <name type="scientific">Aerococcus suis</name>
    <dbReference type="NCBI Taxonomy" id="371602"/>
    <lineage>
        <taxon>Bacteria</taxon>
        <taxon>Bacillati</taxon>
        <taxon>Bacillota</taxon>
        <taxon>Bacilli</taxon>
        <taxon>Lactobacillales</taxon>
        <taxon>Aerococcaceae</taxon>
        <taxon>Aerococcus</taxon>
    </lineage>
</organism>
<evidence type="ECO:0000256" key="6">
    <source>
        <dbReference type="HAMAP-Rule" id="MF_00073"/>
    </source>
</evidence>
<dbReference type="SUPFAM" id="SSF48013">
    <property type="entry name" value="NusB-like"/>
    <property type="match status" value="1"/>
</dbReference>
<evidence type="ECO:0000256" key="5">
    <source>
        <dbReference type="ARBA" id="ARBA00023163"/>
    </source>
</evidence>
<dbReference type="InterPro" id="IPR011605">
    <property type="entry name" value="NusB_fam"/>
</dbReference>
<dbReference type="Pfam" id="PF01029">
    <property type="entry name" value="NusB"/>
    <property type="match status" value="1"/>
</dbReference>
<dbReference type="EMBL" id="FWXK01000001">
    <property type="protein sequence ID" value="SMC30054.1"/>
    <property type="molecule type" value="Genomic_DNA"/>
</dbReference>
<dbReference type="NCBIfam" id="TIGR01951">
    <property type="entry name" value="nusB"/>
    <property type="match status" value="1"/>
</dbReference>
<keyword evidence="9" id="KW-1185">Reference proteome</keyword>
<gene>
    <name evidence="6" type="primary">nusB</name>
    <name evidence="8" type="ORF">SAMN04487984_0017</name>
</gene>